<reference evidence="1" key="3">
    <citation type="journal article" date="2017" name="Nature">
        <title>Genome sequence of the progenitor of the wheat D genome Aegilops tauschii.</title>
        <authorList>
            <person name="Luo M.C."/>
            <person name="Gu Y.Q."/>
            <person name="Puiu D."/>
            <person name="Wang H."/>
            <person name="Twardziok S.O."/>
            <person name="Deal K.R."/>
            <person name="Huo N."/>
            <person name="Zhu T."/>
            <person name="Wang L."/>
            <person name="Wang Y."/>
            <person name="McGuire P.E."/>
            <person name="Liu S."/>
            <person name="Long H."/>
            <person name="Ramasamy R.K."/>
            <person name="Rodriguez J.C."/>
            <person name="Van S.L."/>
            <person name="Yuan L."/>
            <person name="Wang Z."/>
            <person name="Xia Z."/>
            <person name="Xiao L."/>
            <person name="Anderson O.D."/>
            <person name="Ouyang S."/>
            <person name="Liang Y."/>
            <person name="Zimin A.V."/>
            <person name="Pertea G."/>
            <person name="Qi P."/>
            <person name="Bennetzen J.L."/>
            <person name="Dai X."/>
            <person name="Dawson M.W."/>
            <person name="Muller H.G."/>
            <person name="Kugler K."/>
            <person name="Rivarola-Duarte L."/>
            <person name="Spannagl M."/>
            <person name="Mayer K.F.X."/>
            <person name="Lu F.H."/>
            <person name="Bevan M.W."/>
            <person name="Leroy P."/>
            <person name="Li P."/>
            <person name="You F.M."/>
            <person name="Sun Q."/>
            <person name="Liu Z."/>
            <person name="Lyons E."/>
            <person name="Wicker T."/>
            <person name="Salzberg S.L."/>
            <person name="Devos K.M."/>
            <person name="Dvorak J."/>
        </authorList>
    </citation>
    <scope>NUCLEOTIDE SEQUENCE [LARGE SCALE GENOMIC DNA]</scope>
    <source>
        <strain evidence="1">cv. AL8/78</strain>
    </source>
</reference>
<name>A0A453EA63_AEGTS</name>
<dbReference type="Proteomes" id="UP000015105">
    <property type="component" value="Chromosome 3D"/>
</dbReference>
<evidence type="ECO:0000313" key="1">
    <source>
        <dbReference type="EnsemblPlants" id="AET3Gv20271400.1"/>
    </source>
</evidence>
<dbReference type="Gramene" id="AET3Gv20271400.1">
    <property type="protein sequence ID" value="AET3Gv20271400.1"/>
    <property type="gene ID" value="AET3Gv20271400"/>
</dbReference>
<sequence length="44" mass="5215">MIVRPSTSWYNEIVFCPESDFLARRTEAGLWLEWSSRSLRLSHS</sequence>
<reference evidence="2" key="2">
    <citation type="journal article" date="2017" name="Nat. Plants">
        <title>The Aegilops tauschii genome reveals multiple impacts of transposons.</title>
        <authorList>
            <person name="Zhao G."/>
            <person name="Zou C."/>
            <person name="Li K."/>
            <person name="Wang K."/>
            <person name="Li T."/>
            <person name="Gao L."/>
            <person name="Zhang X."/>
            <person name="Wang H."/>
            <person name="Yang Z."/>
            <person name="Liu X."/>
            <person name="Jiang W."/>
            <person name="Mao L."/>
            <person name="Kong X."/>
            <person name="Jiao Y."/>
            <person name="Jia J."/>
        </authorList>
    </citation>
    <scope>NUCLEOTIDE SEQUENCE [LARGE SCALE GENOMIC DNA]</scope>
    <source>
        <strain evidence="2">cv. AL8/78</strain>
    </source>
</reference>
<reference evidence="2" key="1">
    <citation type="journal article" date="2014" name="Science">
        <title>Ancient hybridizations among the ancestral genomes of bread wheat.</title>
        <authorList>
            <consortium name="International Wheat Genome Sequencing Consortium,"/>
            <person name="Marcussen T."/>
            <person name="Sandve S.R."/>
            <person name="Heier L."/>
            <person name="Spannagl M."/>
            <person name="Pfeifer M."/>
            <person name="Jakobsen K.S."/>
            <person name="Wulff B.B."/>
            <person name="Steuernagel B."/>
            <person name="Mayer K.F."/>
            <person name="Olsen O.A."/>
        </authorList>
    </citation>
    <scope>NUCLEOTIDE SEQUENCE [LARGE SCALE GENOMIC DNA]</scope>
    <source>
        <strain evidence="2">cv. AL8/78</strain>
    </source>
</reference>
<reference evidence="1" key="4">
    <citation type="submission" date="2019-03" db="UniProtKB">
        <authorList>
            <consortium name="EnsemblPlants"/>
        </authorList>
    </citation>
    <scope>IDENTIFICATION</scope>
</reference>
<keyword evidence="2" id="KW-1185">Reference proteome</keyword>
<dbReference type="EnsemblPlants" id="AET3Gv20271400.1">
    <property type="protein sequence ID" value="AET3Gv20271400.1"/>
    <property type="gene ID" value="AET3Gv20271400"/>
</dbReference>
<proteinExistence type="predicted"/>
<organism evidence="1 2">
    <name type="scientific">Aegilops tauschii subsp. strangulata</name>
    <name type="common">Goatgrass</name>
    <dbReference type="NCBI Taxonomy" id="200361"/>
    <lineage>
        <taxon>Eukaryota</taxon>
        <taxon>Viridiplantae</taxon>
        <taxon>Streptophyta</taxon>
        <taxon>Embryophyta</taxon>
        <taxon>Tracheophyta</taxon>
        <taxon>Spermatophyta</taxon>
        <taxon>Magnoliopsida</taxon>
        <taxon>Liliopsida</taxon>
        <taxon>Poales</taxon>
        <taxon>Poaceae</taxon>
        <taxon>BOP clade</taxon>
        <taxon>Pooideae</taxon>
        <taxon>Triticodae</taxon>
        <taxon>Triticeae</taxon>
        <taxon>Triticinae</taxon>
        <taxon>Aegilops</taxon>
    </lineage>
</organism>
<dbReference type="AlphaFoldDB" id="A0A453EA63"/>
<accession>A0A453EA63</accession>
<evidence type="ECO:0000313" key="2">
    <source>
        <dbReference type="Proteomes" id="UP000015105"/>
    </source>
</evidence>
<reference evidence="1" key="5">
    <citation type="journal article" date="2021" name="G3 (Bethesda)">
        <title>Aegilops tauschii genome assembly Aet v5.0 features greater sequence contiguity and improved annotation.</title>
        <authorList>
            <person name="Wang L."/>
            <person name="Zhu T."/>
            <person name="Rodriguez J.C."/>
            <person name="Deal K.R."/>
            <person name="Dubcovsky J."/>
            <person name="McGuire P.E."/>
            <person name="Lux T."/>
            <person name="Spannagl M."/>
            <person name="Mayer K.F.X."/>
            <person name="Baldrich P."/>
            <person name="Meyers B.C."/>
            <person name="Huo N."/>
            <person name="Gu Y.Q."/>
            <person name="Zhou H."/>
            <person name="Devos K.M."/>
            <person name="Bennetzen J.L."/>
            <person name="Unver T."/>
            <person name="Budak H."/>
            <person name="Gulick P.J."/>
            <person name="Galiba G."/>
            <person name="Kalapos B."/>
            <person name="Nelson D.R."/>
            <person name="Li P."/>
            <person name="You F.M."/>
            <person name="Luo M.C."/>
            <person name="Dvorak J."/>
        </authorList>
    </citation>
    <scope>NUCLEOTIDE SEQUENCE [LARGE SCALE GENOMIC DNA]</scope>
    <source>
        <strain evidence="1">cv. AL8/78</strain>
    </source>
</reference>
<protein>
    <submittedName>
        <fullName evidence="1">Uncharacterized protein</fullName>
    </submittedName>
</protein>